<feature type="compositionally biased region" description="Polar residues" evidence="1">
    <location>
        <begin position="8"/>
        <end position="24"/>
    </location>
</feature>
<comment type="caution">
    <text evidence="2">The sequence shown here is derived from an EMBL/GenBank/DDBJ whole genome shotgun (WGS) entry which is preliminary data.</text>
</comment>
<feature type="region of interest" description="Disordered" evidence="1">
    <location>
        <begin position="1"/>
        <end position="68"/>
    </location>
</feature>
<feature type="compositionally biased region" description="Acidic residues" evidence="1">
    <location>
        <begin position="37"/>
        <end position="50"/>
    </location>
</feature>
<evidence type="ECO:0000256" key="1">
    <source>
        <dbReference type="SAM" id="MobiDB-lite"/>
    </source>
</evidence>
<proteinExistence type="predicted"/>
<gene>
    <name evidence="2" type="ORF">EYC84_011517</name>
</gene>
<accession>A0A5M9J8I9</accession>
<dbReference type="AlphaFoldDB" id="A0A5M9J8I9"/>
<dbReference type="VEuPathDB" id="FungiDB:MFRU_013g01630"/>
<evidence type="ECO:0000313" key="3">
    <source>
        <dbReference type="Proteomes" id="UP000322873"/>
    </source>
</evidence>
<organism evidence="2 3">
    <name type="scientific">Monilinia fructicola</name>
    <name type="common">Brown rot fungus</name>
    <name type="synonym">Ciboria fructicola</name>
    <dbReference type="NCBI Taxonomy" id="38448"/>
    <lineage>
        <taxon>Eukaryota</taxon>
        <taxon>Fungi</taxon>
        <taxon>Dikarya</taxon>
        <taxon>Ascomycota</taxon>
        <taxon>Pezizomycotina</taxon>
        <taxon>Leotiomycetes</taxon>
        <taxon>Helotiales</taxon>
        <taxon>Sclerotiniaceae</taxon>
        <taxon>Monilinia</taxon>
    </lineage>
</organism>
<dbReference type="Proteomes" id="UP000322873">
    <property type="component" value="Unassembled WGS sequence"/>
</dbReference>
<reference evidence="2 3" key="1">
    <citation type="submission" date="2019-06" db="EMBL/GenBank/DDBJ databases">
        <title>Genome Sequence of the Brown Rot Fungal Pathogen Monilinia fructicola.</title>
        <authorList>
            <person name="De Miccolis Angelini R.M."/>
            <person name="Landi L."/>
            <person name="Abate D."/>
            <person name="Pollastro S."/>
            <person name="Romanazzi G."/>
            <person name="Faretra F."/>
        </authorList>
    </citation>
    <scope>NUCLEOTIDE SEQUENCE [LARGE SCALE GENOMIC DNA]</scope>
    <source>
        <strain evidence="2 3">Mfrc123</strain>
    </source>
</reference>
<sequence>MPPKRKATSSVRGSTKSNKDSAASTPGPATPRSNVSSDDEYQDGTIDDLDQQGLEATEDEKANISGAQ</sequence>
<protein>
    <submittedName>
        <fullName evidence="2">Uncharacterized protein</fullName>
    </submittedName>
</protein>
<name>A0A5M9J8I9_MONFR</name>
<evidence type="ECO:0000313" key="2">
    <source>
        <dbReference type="EMBL" id="KAA8564603.1"/>
    </source>
</evidence>
<keyword evidence="3" id="KW-1185">Reference proteome</keyword>
<dbReference type="EMBL" id="VICG01000015">
    <property type="protein sequence ID" value="KAA8564603.1"/>
    <property type="molecule type" value="Genomic_DNA"/>
</dbReference>